<keyword evidence="2" id="KW-1185">Reference proteome</keyword>
<reference evidence="3" key="1">
    <citation type="submission" date="2017-02" db="UniProtKB">
        <authorList>
            <consortium name="WormBaseParasite"/>
        </authorList>
    </citation>
    <scope>IDENTIFICATION</scope>
</reference>
<organism evidence="3">
    <name type="scientific">Enterobius vermicularis</name>
    <name type="common">Human pinworm</name>
    <dbReference type="NCBI Taxonomy" id="51028"/>
    <lineage>
        <taxon>Eukaryota</taxon>
        <taxon>Metazoa</taxon>
        <taxon>Ecdysozoa</taxon>
        <taxon>Nematoda</taxon>
        <taxon>Chromadorea</taxon>
        <taxon>Rhabditida</taxon>
        <taxon>Spirurina</taxon>
        <taxon>Oxyuridomorpha</taxon>
        <taxon>Oxyuroidea</taxon>
        <taxon>Oxyuridae</taxon>
        <taxon>Enterobius</taxon>
    </lineage>
</organism>
<accession>A0A0N4UWB1</accession>
<dbReference type="WBParaSite" id="EVEC_0000176301-mRNA-1">
    <property type="protein sequence ID" value="EVEC_0000176301-mRNA-1"/>
    <property type="gene ID" value="EVEC_0000176301"/>
</dbReference>
<evidence type="ECO:0000313" key="2">
    <source>
        <dbReference type="Proteomes" id="UP000274131"/>
    </source>
</evidence>
<reference evidence="1 2" key="2">
    <citation type="submission" date="2018-10" db="EMBL/GenBank/DDBJ databases">
        <authorList>
            <consortium name="Pathogen Informatics"/>
        </authorList>
    </citation>
    <scope>NUCLEOTIDE SEQUENCE [LARGE SCALE GENOMIC DNA]</scope>
</reference>
<sequence>MDFPVPVLMHLQQYLSFRDMRRIRRVNCNWYTVFSKPLYGNILISDTCISVYDSFYYNKSYGCVPRKVDTGLTCSFKYVKTEKSSKMFDDEKWQVIMSFLSNFDMFEHLEVKCIKPCLDLRRVAKLIVQPILHLKLVICRSLDIETFSRFMEAYLQKSPNVEIEFLLWVDPHTSKQYSEALAAALSESRNVEALITHGCIYEGLCDTPYSIKQLTLLAHQRNVEIPLVQVLFPSSIQGLVKNGLQTLTVFIEPAYLRGHVVFKWDKVILEELIDRIEALVSEVKAAKLQDIIYICSVDPWNEIRPLSFGCTLRLLTRIID</sequence>
<proteinExistence type="predicted"/>
<name>A0A0N4UWB1_ENTVE</name>
<dbReference type="Proteomes" id="UP000274131">
    <property type="component" value="Unassembled WGS sequence"/>
</dbReference>
<evidence type="ECO:0000313" key="3">
    <source>
        <dbReference type="WBParaSite" id="EVEC_0000176301-mRNA-1"/>
    </source>
</evidence>
<evidence type="ECO:0000313" key="1">
    <source>
        <dbReference type="EMBL" id="VDD86328.1"/>
    </source>
</evidence>
<dbReference type="AlphaFoldDB" id="A0A0N4UWB1"/>
<dbReference type="EMBL" id="UXUI01007215">
    <property type="protein sequence ID" value="VDD86328.1"/>
    <property type="molecule type" value="Genomic_DNA"/>
</dbReference>
<gene>
    <name evidence="1" type="ORF">EVEC_LOCUS1471</name>
</gene>
<protein>
    <submittedName>
        <fullName evidence="3">F-box domain-containing protein</fullName>
    </submittedName>
</protein>